<name>A0ABW1SAI9_9PROT</name>
<proteinExistence type="predicted"/>
<organism evidence="2 3">
    <name type="scientific">Ponticaulis profundi</name>
    <dbReference type="NCBI Taxonomy" id="2665222"/>
    <lineage>
        <taxon>Bacteria</taxon>
        <taxon>Pseudomonadati</taxon>
        <taxon>Pseudomonadota</taxon>
        <taxon>Alphaproteobacteria</taxon>
        <taxon>Hyphomonadales</taxon>
        <taxon>Hyphomonadaceae</taxon>
        <taxon>Ponticaulis</taxon>
    </lineage>
</organism>
<evidence type="ECO:0000313" key="2">
    <source>
        <dbReference type="EMBL" id="MFC6198568.1"/>
    </source>
</evidence>
<keyword evidence="3" id="KW-1185">Reference proteome</keyword>
<protein>
    <submittedName>
        <fullName evidence="2">Uncharacterized protein</fullName>
    </submittedName>
</protein>
<evidence type="ECO:0000313" key="3">
    <source>
        <dbReference type="Proteomes" id="UP001596303"/>
    </source>
</evidence>
<comment type="caution">
    <text evidence="2">The sequence shown here is derived from an EMBL/GenBank/DDBJ whole genome shotgun (WGS) entry which is preliminary data.</text>
</comment>
<evidence type="ECO:0000256" key="1">
    <source>
        <dbReference type="SAM" id="MobiDB-lite"/>
    </source>
</evidence>
<dbReference type="EMBL" id="JBHSSW010000012">
    <property type="protein sequence ID" value="MFC6198568.1"/>
    <property type="molecule type" value="Genomic_DNA"/>
</dbReference>
<feature type="region of interest" description="Disordered" evidence="1">
    <location>
        <begin position="89"/>
        <end position="171"/>
    </location>
</feature>
<dbReference type="RefSeq" id="WP_377378887.1">
    <property type="nucleotide sequence ID" value="NZ_JBHSSW010000012.1"/>
</dbReference>
<feature type="compositionally biased region" description="Basic and acidic residues" evidence="1">
    <location>
        <begin position="131"/>
        <end position="146"/>
    </location>
</feature>
<sequence length="171" mass="18969">MSLTYPIAETATEALTQPQGHARTKAAAQDLAGQPVVFHTEWLRPGPERAEEWQASVQAAMNTGSVQIYESEKGRPVIAISFWRMVDESEIAPPPPKPKPQEDHADDLYFRSGRTRKKKPKPIDPNQLDLFRGDGPDQSGYERQDPDNPDIVLTEEGDGTRFGSGAEKEAE</sequence>
<reference evidence="3" key="1">
    <citation type="journal article" date="2019" name="Int. J. Syst. Evol. Microbiol.">
        <title>The Global Catalogue of Microorganisms (GCM) 10K type strain sequencing project: providing services to taxonomists for standard genome sequencing and annotation.</title>
        <authorList>
            <consortium name="The Broad Institute Genomics Platform"/>
            <consortium name="The Broad Institute Genome Sequencing Center for Infectious Disease"/>
            <person name="Wu L."/>
            <person name="Ma J."/>
        </authorList>
    </citation>
    <scope>NUCLEOTIDE SEQUENCE [LARGE SCALE GENOMIC DNA]</scope>
    <source>
        <strain evidence="3">CGMCC-1.15741</strain>
    </source>
</reference>
<dbReference type="Proteomes" id="UP001596303">
    <property type="component" value="Unassembled WGS sequence"/>
</dbReference>
<feature type="compositionally biased region" description="Basic and acidic residues" evidence="1">
    <location>
        <begin position="99"/>
        <end position="109"/>
    </location>
</feature>
<gene>
    <name evidence="2" type="ORF">ACFQDM_10770</name>
</gene>
<accession>A0ABW1SAI9</accession>